<feature type="region of interest" description="Disordered" evidence="1">
    <location>
        <begin position="2011"/>
        <end position="2082"/>
    </location>
</feature>
<dbReference type="STRING" id="403673.A0A177WFM7"/>
<sequence>MNFHISSPVQPLKSKKTNLVALLFYIPRAFPIMNQTTFIGRDANCHIRLRPLDVSKCHAAIEINASTGDAYITDKSSNGTGVNGKMISVKQLLLHQDLINIGDRKFRFEYSEDHRNGVQTPLAAEKENPQSVVNSALFKKSLDATIRKDNSDLKPTHSPQSKSIHTRRVLFETSASLTDTTKNALETLEPLQEIKPSTSSDRHTSPSKKMSISHSKSFRVETPLPNEPLICSHKKNTRSASKGCSVLACNVNSLSPIATIESHKAYNANYSKEATGASGLEMGTDSVCPSTAFSQLQSKTPLQHQTDCSESSLTVSCVKDALEKNAPTSINTAINASTESTVNFLKIKAVENKTKSTPQDVQRGFSKTLGVLKNDSMSPFISTGIQLPNRFTTTPQSSSRHTPSKKVGVNLATLAEHTHRSPCALATSSASTNNTTGLESPSIKAAINSSKRTLSGSPKTSGVSKTPKLAKFSDAALTARSSSLTTVFQINGLEASADSLTKGSSSTPSKLQSIPLRVQNMLSAKVNSPAKKSLCASPLARSISESSINVFNSPATGLTTSLFWRELDKFVATAKPNPHPKPIADISLFDDSSAMTENHSTQLPTSVPIKPFIEQPECPAPVNDMLTPVKVRSSHIISNSAPFKHTFTTPPIVAKPVTASKSTTFGSKELANRFLFRNNLTQPKGCNETQTAASAMHAEILVGKNDAQVCSSPTVSANLSLVHNSPSDIAPKRGIRFGPPLNPEIFDSKHPPSTPIRRGEKVRAHHADFEVGSVLKSALKRKSLGRTGTELSSMLSSPLINNQQTDVSSLMDLSCNPLNLNSTDYNKSGSTPTQLDDVAISNTALESTENDCLLSVSPLCQVSSEKLHDLSTENTCMSTVADMSVVTQAPAESIAFDKSTLIFSSSFNSIEPDSLPFQSSSEVSTTSPVITEKQTTWIQTESVQGDEATIPALPVLFDTVADNLDSTAVTDTLILSSPTVGKVENVNAISELVLQTDATVVQLDRPTTIYSSLHADSADISLADSLNGMLDDSVESNSNSIDRSDLDDLSESSVMLATHSDTWHNIDSITLDMVTETTPLSLEENVTLPVDAVQISSPVMIRDIASTSLKPSESLNEQTSTDVDLKQDTAIDMHEYDKIEETLESKSYINNTEPVELQNTATTEPLKMECVLTLDGIDQQPTEETWLLKTPTKESHTSTATTPDTHDLEILSTLKTEQNLDNSLNLLNTPTISSFVEDVKTIEECADFADTLGNDAEQEVVLIKKMDTRTKDASCAEIQTSEFFSADVSAKIIDTVTIPIIPQVDDFVDNDQYTCEVGKPSMVATLKPSNTKTKSRQKKATTTPDMRGLRKLMKTPKAQVDIDFDGLADILKTPVLADDSLVVNLNASCTPKHLHSTRTDVTPITASKSTPSTMLASFSKNVNSTTPAQNCQSLKKNLTAMSSIKSSSASQTNLETGTNGVTPIKSQQPNICDMSQARIPKMFQKMHGKTQKQPAEILYLGIRDLMRTPKKAASECQTNYNGLADIFATPHPCRVADVDLENTKSPLGFTVSAKSQQATMGLRTPDKANKYAGKPTSVLHSLDGKHKKTKGKACTLSSRAFHSASAKSFDAWPLGSKMVSTKVTKKMGNHTAADTGVTTTPTSTASLVQRMLSFTSTPKISTPTPKIATPNIASSDAVAVDTTVDVSKKGISLSTTPVNTSKQIKEFPRLSSRKTRRRARKLSQSFLTETISTTQKAPVLDCLSTNVSTTELVSRKTKQNAKTVLQDATAVSGDSNGSPEALVVIEKRKTKNNAKQSKDVTVEVKCSVEHTHAPFEVSTVSETTTAKVKRSTRHIQVADTFEQEPVRVKQRAVKHTRATSEIKDEYSKTAIKTKQTRRGVPATLKYEDPIDTDNKTSSDSLTAPITETIEPNSEINLKPQLDDDAVVVKPISRKKKTAKKVLESTIETRHSLLVVNDTVDEVDKNAATKAKPRATRRGLNYTAPDTTTKEHVVKVENMIEQSVALDISSVPKKRGRSTKSVLAAESATDVSEPIVENTEPPPVHMKSRSKRIKVDPTDSKSEKKDNASISSRSSTRRKANKQ</sequence>
<dbReference type="OrthoDB" id="6288785at2759"/>
<reference evidence="3 4" key="1">
    <citation type="submission" date="2006-10" db="EMBL/GenBank/DDBJ databases">
        <title>The Genome Sequence of Batrachochytrium dendrobatidis JEL423.</title>
        <authorList>
            <consortium name="The Broad Institute Genome Sequencing Platform"/>
            <person name="Birren B."/>
            <person name="Lander E."/>
            <person name="Galagan J."/>
            <person name="Cuomo C."/>
            <person name="Devon K."/>
            <person name="Jaffe D."/>
            <person name="Butler J."/>
            <person name="Alvarez P."/>
            <person name="Gnerre S."/>
            <person name="Grabherr M."/>
            <person name="Kleber M."/>
            <person name="Mauceli E."/>
            <person name="Brockman W."/>
            <person name="Young S."/>
            <person name="LaButti K."/>
            <person name="Sykes S."/>
            <person name="DeCaprio D."/>
            <person name="Crawford M."/>
            <person name="Koehrsen M."/>
            <person name="Engels R."/>
            <person name="Montgomery P."/>
            <person name="Pearson M."/>
            <person name="Howarth C."/>
            <person name="Larson L."/>
            <person name="White J."/>
            <person name="O'Leary S."/>
            <person name="Kodira C."/>
            <person name="Zeng Q."/>
            <person name="Yandava C."/>
            <person name="Alvarado L."/>
            <person name="Longcore J."/>
            <person name="James T."/>
        </authorList>
    </citation>
    <scope>NUCLEOTIDE SEQUENCE [LARGE SCALE GENOMIC DNA]</scope>
    <source>
        <strain evidence="3 4">JEL423</strain>
    </source>
</reference>
<dbReference type="GO" id="GO:0005634">
    <property type="term" value="C:nucleus"/>
    <property type="evidence" value="ECO:0007669"/>
    <property type="project" value="TreeGrafter"/>
</dbReference>
<dbReference type="Pfam" id="PF00498">
    <property type="entry name" value="FHA"/>
    <property type="match status" value="1"/>
</dbReference>
<feature type="region of interest" description="Disordered" evidence="1">
    <location>
        <begin position="422"/>
        <end position="466"/>
    </location>
</feature>
<feature type="region of interest" description="Disordered" evidence="1">
    <location>
        <begin position="1565"/>
        <end position="1585"/>
    </location>
</feature>
<evidence type="ECO:0000259" key="2">
    <source>
        <dbReference type="PROSITE" id="PS50006"/>
    </source>
</evidence>
<reference evidence="3 4" key="2">
    <citation type="submission" date="2016-05" db="EMBL/GenBank/DDBJ databases">
        <title>Lineage-specific infection strategies underlie the spectrum of fungal disease in amphibians.</title>
        <authorList>
            <person name="Cuomo C.A."/>
            <person name="Farrer R.A."/>
            <person name="James T."/>
            <person name="Longcore J."/>
            <person name="Birren B."/>
        </authorList>
    </citation>
    <scope>NUCLEOTIDE SEQUENCE [LARGE SCALE GENOMIC DNA]</scope>
    <source>
        <strain evidence="3 4">JEL423</strain>
    </source>
</reference>
<dbReference type="GO" id="GO:0005694">
    <property type="term" value="C:chromosome"/>
    <property type="evidence" value="ECO:0007669"/>
    <property type="project" value="TreeGrafter"/>
</dbReference>
<evidence type="ECO:0000313" key="3">
    <source>
        <dbReference type="EMBL" id="OAJ38927.1"/>
    </source>
</evidence>
<dbReference type="SUPFAM" id="SSF49879">
    <property type="entry name" value="SMAD/FHA domain"/>
    <property type="match status" value="1"/>
</dbReference>
<organism evidence="3 4">
    <name type="scientific">Batrachochytrium dendrobatidis (strain JEL423)</name>
    <dbReference type="NCBI Taxonomy" id="403673"/>
    <lineage>
        <taxon>Eukaryota</taxon>
        <taxon>Fungi</taxon>
        <taxon>Fungi incertae sedis</taxon>
        <taxon>Chytridiomycota</taxon>
        <taxon>Chytridiomycota incertae sedis</taxon>
        <taxon>Chytridiomycetes</taxon>
        <taxon>Rhizophydiales</taxon>
        <taxon>Rhizophydiales incertae sedis</taxon>
        <taxon>Batrachochytrium</taxon>
    </lineage>
</organism>
<dbReference type="GO" id="GO:0051983">
    <property type="term" value="P:regulation of chromosome segregation"/>
    <property type="evidence" value="ECO:0007669"/>
    <property type="project" value="TreeGrafter"/>
</dbReference>
<feature type="compositionally biased region" description="Polar residues" evidence="1">
    <location>
        <begin position="386"/>
        <end position="401"/>
    </location>
</feature>
<feature type="compositionally biased region" description="Polar residues" evidence="1">
    <location>
        <begin position="447"/>
        <end position="464"/>
    </location>
</feature>
<dbReference type="Gene3D" id="2.60.200.20">
    <property type="match status" value="1"/>
</dbReference>
<evidence type="ECO:0000313" key="4">
    <source>
        <dbReference type="Proteomes" id="UP000077115"/>
    </source>
</evidence>
<dbReference type="PANTHER" id="PTHR21603">
    <property type="entry name" value="ANTIGEN KI-67-LIKE PROTEIN"/>
    <property type="match status" value="1"/>
</dbReference>
<dbReference type="GO" id="GO:0007088">
    <property type="term" value="P:regulation of mitotic nuclear division"/>
    <property type="evidence" value="ECO:0007669"/>
    <property type="project" value="TreeGrafter"/>
</dbReference>
<dbReference type="SMART" id="SM00240">
    <property type="entry name" value="FHA"/>
    <property type="match status" value="1"/>
</dbReference>
<protein>
    <recommendedName>
        <fullName evidence="2">FHA domain-containing protein</fullName>
    </recommendedName>
</protein>
<feature type="compositionally biased region" description="Low complexity" evidence="1">
    <location>
        <begin position="426"/>
        <end position="436"/>
    </location>
</feature>
<feature type="region of interest" description="Disordered" evidence="1">
    <location>
        <begin position="742"/>
        <end position="761"/>
    </location>
</feature>
<gene>
    <name evidence="3" type="ORF">BDEG_22818</name>
</gene>
<name>A0A177WFM7_BATDL</name>
<dbReference type="CDD" id="cd22673">
    <property type="entry name" value="FHA_Ki67"/>
    <property type="match status" value="1"/>
</dbReference>
<feature type="compositionally biased region" description="Basic and acidic residues" evidence="1">
    <location>
        <begin position="2052"/>
        <end position="2066"/>
    </location>
</feature>
<dbReference type="InterPro" id="IPR008984">
    <property type="entry name" value="SMAD_FHA_dom_sf"/>
</dbReference>
<accession>A0A177WFM7</accession>
<feature type="region of interest" description="Disordered" evidence="1">
    <location>
        <begin position="148"/>
        <end position="167"/>
    </location>
</feature>
<evidence type="ECO:0000256" key="1">
    <source>
        <dbReference type="SAM" id="MobiDB-lite"/>
    </source>
</evidence>
<proteinExistence type="predicted"/>
<dbReference type="PANTHER" id="PTHR21603:SF16">
    <property type="entry name" value="CELL DIVISION CYCLE-ASSOCIATED PROTEIN 2"/>
    <property type="match status" value="1"/>
</dbReference>
<dbReference type="Proteomes" id="UP000077115">
    <property type="component" value="Unassembled WGS sequence"/>
</dbReference>
<feature type="domain" description="FHA" evidence="2">
    <location>
        <begin position="37"/>
        <end position="87"/>
    </location>
</feature>
<dbReference type="VEuPathDB" id="FungiDB:BDEG_22818"/>
<feature type="region of interest" description="Disordered" evidence="1">
    <location>
        <begin position="386"/>
        <end position="405"/>
    </location>
</feature>
<dbReference type="InterPro" id="IPR000253">
    <property type="entry name" value="FHA_dom"/>
</dbReference>
<dbReference type="PROSITE" id="PS50006">
    <property type="entry name" value="FHA_DOMAIN"/>
    <property type="match status" value="1"/>
</dbReference>
<dbReference type="EMBL" id="DS022302">
    <property type="protein sequence ID" value="OAJ38927.1"/>
    <property type="molecule type" value="Genomic_DNA"/>
</dbReference>
<feature type="region of interest" description="Disordered" evidence="1">
    <location>
        <begin position="181"/>
        <end position="217"/>
    </location>
</feature>